<name>A0A2Z7BWR6_9LAMI</name>
<reference evidence="3 4" key="1">
    <citation type="journal article" date="2015" name="Proc. Natl. Acad. Sci. U.S.A.">
        <title>The resurrection genome of Boea hygrometrica: A blueprint for survival of dehydration.</title>
        <authorList>
            <person name="Xiao L."/>
            <person name="Yang G."/>
            <person name="Zhang L."/>
            <person name="Yang X."/>
            <person name="Zhao S."/>
            <person name="Ji Z."/>
            <person name="Zhou Q."/>
            <person name="Hu M."/>
            <person name="Wang Y."/>
            <person name="Chen M."/>
            <person name="Xu Y."/>
            <person name="Jin H."/>
            <person name="Xiao X."/>
            <person name="Hu G."/>
            <person name="Bao F."/>
            <person name="Hu Y."/>
            <person name="Wan P."/>
            <person name="Li L."/>
            <person name="Deng X."/>
            <person name="Kuang T."/>
            <person name="Xiang C."/>
            <person name="Zhu J.K."/>
            <person name="Oliver M.J."/>
            <person name="He Y."/>
        </authorList>
    </citation>
    <scope>NUCLEOTIDE SEQUENCE [LARGE SCALE GENOMIC DNA]</scope>
    <source>
        <strain evidence="4">cv. XS01</strain>
    </source>
</reference>
<keyword evidence="1" id="KW-0863">Zinc-finger</keyword>
<dbReference type="SUPFAM" id="SSF57756">
    <property type="entry name" value="Retrovirus zinc finger-like domains"/>
    <property type="match status" value="2"/>
</dbReference>
<dbReference type="InterPro" id="IPR036875">
    <property type="entry name" value="Znf_CCHC_sf"/>
</dbReference>
<dbReference type="GO" id="GO:0003676">
    <property type="term" value="F:nucleic acid binding"/>
    <property type="evidence" value="ECO:0007669"/>
    <property type="project" value="InterPro"/>
</dbReference>
<dbReference type="SMART" id="SM00343">
    <property type="entry name" value="ZnF_C2HC"/>
    <property type="match status" value="2"/>
</dbReference>
<sequence>MAGSGRCYHCKEPRHISRDCPRKRQSTGHVYVMQARQQIPGTSAPRPGWTPVCKECHKQHPGPCMAGSGRCYHCKEPRHISRDCPRKRQSTGRVYVMQAEAADPDMTLITCIPI</sequence>
<keyword evidence="1" id="KW-0862">Zinc</keyword>
<keyword evidence="1" id="KW-0479">Metal-binding</keyword>
<organism evidence="3 4">
    <name type="scientific">Dorcoceras hygrometricum</name>
    <dbReference type="NCBI Taxonomy" id="472368"/>
    <lineage>
        <taxon>Eukaryota</taxon>
        <taxon>Viridiplantae</taxon>
        <taxon>Streptophyta</taxon>
        <taxon>Embryophyta</taxon>
        <taxon>Tracheophyta</taxon>
        <taxon>Spermatophyta</taxon>
        <taxon>Magnoliopsida</taxon>
        <taxon>eudicotyledons</taxon>
        <taxon>Gunneridae</taxon>
        <taxon>Pentapetalae</taxon>
        <taxon>asterids</taxon>
        <taxon>lamiids</taxon>
        <taxon>Lamiales</taxon>
        <taxon>Gesneriaceae</taxon>
        <taxon>Didymocarpoideae</taxon>
        <taxon>Trichosporeae</taxon>
        <taxon>Loxocarpinae</taxon>
        <taxon>Dorcoceras</taxon>
    </lineage>
</organism>
<dbReference type="Gene3D" id="4.10.60.10">
    <property type="entry name" value="Zinc finger, CCHC-type"/>
    <property type="match status" value="2"/>
</dbReference>
<evidence type="ECO:0000313" key="3">
    <source>
        <dbReference type="EMBL" id="KZV39021.1"/>
    </source>
</evidence>
<dbReference type="Pfam" id="PF00098">
    <property type="entry name" value="zf-CCHC"/>
    <property type="match status" value="2"/>
</dbReference>
<dbReference type="GO" id="GO:0008270">
    <property type="term" value="F:zinc ion binding"/>
    <property type="evidence" value="ECO:0007669"/>
    <property type="project" value="UniProtKB-KW"/>
</dbReference>
<feature type="domain" description="CCHC-type" evidence="2">
    <location>
        <begin position="6"/>
        <end position="22"/>
    </location>
</feature>
<dbReference type="EMBL" id="KV001352">
    <property type="protein sequence ID" value="KZV39021.1"/>
    <property type="molecule type" value="Genomic_DNA"/>
</dbReference>
<evidence type="ECO:0000313" key="4">
    <source>
        <dbReference type="Proteomes" id="UP000250235"/>
    </source>
</evidence>
<dbReference type="Proteomes" id="UP000250235">
    <property type="component" value="Unassembled WGS sequence"/>
</dbReference>
<evidence type="ECO:0000256" key="1">
    <source>
        <dbReference type="PROSITE-ProRule" id="PRU00047"/>
    </source>
</evidence>
<dbReference type="PROSITE" id="PS50158">
    <property type="entry name" value="ZF_CCHC"/>
    <property type="match status" value="2"/>
</dbReference>
<proteinExistence type="predicted"/>
<feature type="domain" description="CCHC-type" evidence="2">
    <location>
        <begin position="70"/>
        <end position="86"/>
    </location>
</feature>
<protein>
    <recommendedName>
        <fullName evidence="2">CCHC-type domain-containing protein</fullName>
    </recommendedName>
</protein>
<gene>
    <name evidence="3" type="ORF">F511_34452</name>
</gene>
<evidence type="ECO:0000259" key="2">
    <source>
        <dbReference type="PROSITE" id="PS50158"/>
    </source>
</evidence>
<dbReference type="OrthoDB" id="1751327at2759"/>
<accession>A0A2Z7BWR6</accession>
<dbReference type="AlphaFoldDB" id="A0A2Z7BWR6"/>
<dbReference type="InterPro" id="IPR001878">
    <property type="entry name" value="Znf_CCHC"/>
</dbReference>
<keyword evidence="4" id="KW-1185">Reference proteome</keyword>